<dbReference type="EMBL" id="CP053069">
    <property type="protein sequence ID" value="QJR09386.1"/>
    <property type="molecule type" value="Genomic_DNA"/>
</dbReference>
<dbReference type="Proteomes" id="UP000501534">
    <property type="component" value="Chromosome"/>
</dbReference>
<feature type="coiled-coil region" evidence="1">
    <location>
        <begin position="60"/>
        <end position="129"/>
    </location>
</feature>
<dbReference type="KEGG" id="uru:DSM104443_00426"/>
<dbReference type="RefSeq" id="WP_171089077.1">
    <property type="nucleotide sequence ID" value="NZ_CP053069.1"/>
</dbReference>
<keyword evidence="2" id="KW-0472">Membrane</keyword>
<keyword evidence="4" id="KW-1185">Reference proteome</keyword>
<keyword evidence="2" id="KW-1133">Transmembrane helix</keyword>
<keyword evidence="1" id="KW-0175">Coiled coil</keyword>
<evidence type="ECO:0000256" key="2">
    <source>
        <dbReference type="SAM" id="Phobius"/>
    </source>
</evidence>
<dbReference type="InterPro" id="IPR046703">
    <property type="entry name" value="DUF6776"/>
</dbReference>
<feature type="transmembrane region" description="Helical" evidence="2">
    <location>
        <begin position="28"/>
        <end position="49"/>
    </location>
</feature>
<accession>A0A6M4GQP7</accession>
<evidence type="ECO:0000313" key="4">
    <source>
        <dbReference type="Proteomes" id="UP000501534"/>
    </source>
</evidence>
<sequence length="248" mass="28138">MRGIARRLRSSFGMRSARMTIRSQMAWYWRWMLNLLMMVVVGGVVWWLVENSYRITGFNFDEARQQISTLGEENGKLKRDLEGAKSSLTERDRQLQIEKASQSELARTVAQLQDENSALKEDLSFLRNIMSSGTTPEGIAMSNLKVESDGKPLEFRYRMLLTQGGQRKQDFKGKVQVLAKVEQNNVLSTVTFPDATAAETVGGVEFRFYQKFEGRFRIPEGSVLRSVDVRVLQSPGGQVKLSKTVNLS</sequence>
<protein>
    <submittedName>
        <fullName evidence="3">Uncharacterized protein</fullName>
    </submittedName>
</protein>
<dbReference type="AlphaFoldDB" id="A0A6M4GQP7"/>
<dbReference type="Pfam" id="PF20567">
    <property type="entry name" value="DUF6776"/>
    <property type="match status" value="1"/>
</dbReference>
<gene>
    <name evidence="3" type="ORF">DSM104443_00426</name>
</gene>
<keyword evidence="2" id="KW-0812">Transmembrane</keyword>
<proteinExistence type="predicted"/>
<evidence type="ECO:0000313" key="3">
    <source>
        <dbReference type="EMBL" id="QJR09386.1"/>
    </source>
</evidence>
<name>A0A6M4GQP7_9PROT</name>
<evidence type="ECO:0000256" key="1">
    <source>
        <dbReference type="SAM" id="Coils"/>
    </source>
</evidence>
<reference evidence="3 4" key="1">
    <citation type="submission" date="2020-04" db="EMBL/GenBank/DDBJ databases">
        <title>Usitatibacter rugosus gen. nov., sp. nov. and Usitatibacter palustris sp. nov., novel members of Usitatibacteraceae fam. nov. within the order Nitrosomonadales isolated from soil.</title>
        <authorList>
            <person name="Huber K.J."/>
            <person name="Neumann-Schaal M."/>
            <person name="Geppert A."/>
            <person name="Luckner M."/>
            <person name="Wanner G."/>
            <person name="Overmann J."/>
        </authorList>
    </citation>
    <scope>NUCLEOTIDE SEQUENCE [LARGE SCALE GENOMIC DNA]</scope>
    <source>
        <strain evidence="3 4">0125_3</strain>
    </source>
</reference>
<organism evidence="3 4">
    <name type="scientific">Usitatibacter rugosus</name>
    <dbReference type="NCBI Taxonomy" id="2732067"/>
    <lineage>
        <taxon>Bacteria</taxon>
        <taxon>Pseudomonadati</taxon>
        <taxon>Pseudomonadota</taxon>
        <taxon>Betaproteobacteria</taxon>
        <taxon>Nitrosomonadales</taxon>
        <taxon>Usitatibacteraceae</taxon>
        <taxon>Usitatibacter</taxon>
    </lineage>
</organism>